<protein>
    <recommendedName>
        <fullName evidence="2">TPX2 central domain-containing protein</fullName>
    </recommendedName>
</protein>
<evidence type="ECO:0000313" key="4">
    <source>
        <dbReference type="Proteomes" id="UP000325577"/>
    </source>
</evidence>
<dbReference type="EMBL" id="CM018048">
    <property type="protein sequence ID" value="KAA8522308.1"/>
    <property type="molecule type" value="Genomic_DNA"/>
</dbReference>
<dbReference type="OrthoDB" id="1684416at2759"/>
<sequence>MDEEMEDTIELTFTAVEIDLDYEFDAARYFDFSRDESLVETRAAELWFDSAESYPPSPFVMKLVSREDILLENVTSSPKSRDVENTTLIGSDSNVGPGQDFSVMDGNSRDCEGMDRGVFTNLQSGILQNFQNQPQQLPTGLTFHNHMTKDNSKAKSKSAAKPPFSRTSTLMKPTASQLAKQNPSRQMGNSRLQNLLVENNMRSSNNPCGIESQAAKRQKLEGGHLRKVADTKQQTNLVHKVPKRDGTIDGNSVHAKLKLTIPREPDLETAHRAQRMRPKNSTELEPVTSTAHRFKALPLNRKILKAPSLLLPKRSAPRLPEFQEFHLKTSERAMQHTSAVSSSSVYFSNSDKVLHKPGINSIAECGNGESRRPNVVEAPKQEKCETGYSFKAYPLNKKIFSSKGDIGVFRNSKREITVPMEFNFHTEKRVQLPPIELFNKLSLTERQPNAGSQLKLPQPTCMPTKGLKENRLGSFGQELEVKFLVKDKPPKSEGSQIQCKGDWATTTIAHSSDLSRSLGIR</sequence>
<dbReference type="GO" id="GO:0090307">
    <property type="term" value="P:mitotic spindle assembly"/>
    <property type="evidence" value="ECO:0007669"/>
    <property type="project" value="TreeGrafter"/>
</dbReference>
<feature type="compositionally biased region" description="Polar residues" evidence="1">
    <location>
        <begin position="85"/>
        <end position="96"/>
    </location>
</feature>
<gene>
    <name evidence="3" type="ORF">F0562_012981</name>
</gene>
<dbReference type="Pfam" id="PF12214">
    <property type="entry name" value="TPX2_importin"/>
    <property type="match status" value="1"/>
</dbReference>
<feature type="region of interest" description="Disordered" evidence="1">
    <location>
        <begin position="76"/>
        <end position="100"/>
    </location>
</feature>
<dbReference type="GO" id="GO:0030295">
    <property type="term" value="F:protein kinase activator activity"/>
    <property type="evidence" value="ECO:0007669"/>
    <property type="project" value="TreeGrafter"/>
</dbReference>
<accession>A0A5J4ZX83</accession>
<dbReference type="GO" id="GO:0005880">
    <property type="term" value="C:nuclear microtubule"/>
    <property type="evidence" value="ECO:0007669"/>
    <property type="project" value="TreeGrafter"/>
</dbReference>
<evidence type="ECO:0000256" key="1">
    <source>
        <dbReference type="SAM" id="MobiDB-lite"/>
    </source>
</evidence>
<dbReference type="GO" id="GO:0060236">
    <property type="term" value="P:regulation of mitotic spindle organization"/>
    <property type="evidence" value="ECO:0007669"/>
    <property type="project" value="InterPro"/>
</dbReference>
<reference evidence="3 4" key="1">
    <citation type="submission" date="2019-09" db="EMBL/GenBank/DDBJ databases">
        <title>A chromosome-level genome assembly of the Chinese tupelo Nyssa sinensis.</title>
        <authorList>
            <person name="Yang X."/>
            <person name="Kang M."/>
            <person name="Yang Y."/>
            <person name="Xiong H."/>
            <person name="Wang M."/>
            <person name="Zhang Z."/>
            <person name="Wang Z."/>
            <person name="Wu H."/>
            <person name="Ma T."/>
            <person name="Liu J."/>
            <person name="Xi Z."/>
        </authorList>
    </citation>
    <scope>NUCLEOTIDE SEQUENCE [LARGE SCALE GENOMIC DNA]</scope>
    <source>
        <strain evidence="3">J267</strain>
        <tissue evidence="3">Leaf</tissue>
    </source>
</reference>
<dbReference type="GO" id="GO:0005819">
    <property type="term" value="C:spindle"/>
    <property type="evidence" value="ECO:0007669"/>
    <property type="project" value="InterPro"/>
</dbReference>
<evidence type="ECO:0000313" key="3">
    <source>
        <dbReference type="EMBL" id="KAA8522308.1"/>
    </source>
</evidence>
<name>A0A5J4ZX83_9ASTE</name>
<feature type="region of interest" description="Disordered" evidence="1">
    <location>
        <begin position="148"/>
        <end position="172"/>
    </location>
</feature>
<dbReference type="GO" id="GO:0008017">
    <property type="term" value="F:microtubule binding"/>
    <property type="evidence" value="ECO:0007669"/>
    <property type="project" value="TreeGrafter"/>
</dbReference>
<organism evidence="3 4">
    <name type="scientific">Nyssa sinensis</name>
    <dbReference type="NCBI Taxonomy" id="561372"/>
    <lineage>
        <taxon>Eukaryota</taxon>
        <taxon>Viridiplantae</taxon>
        <taxon>Streptophyta</taxon>
        <taxon>Embryophyta</taxon>
        <taxon>Tracheophyta</taxon>
        <taxon>Spermatophyta</taxon>
        <taxon>Magnoliopsida</taxon>
        <taxon>eudicotyledons</taxon>
        <taxon>Gunneridae</taxon>
        <taxon>Pentapetalae</taxon>
        <taxon>asterids</taxon>
        <taxon>Cornales</taxon>
        <taxon>Nyssaceae</taxon>
        <taxon>Nyssa</taxon>
    </lineage>
</organism>
<dbReference type="AlphaFoldDB" id="A0A5J4ZX83"/>
<dbReference type="InterPro" id="IPR027330">
    <property type="entry name" value="TPX2_central_dom"/>
</dbReference>
<evidence type="ECO:0000259" key="2">
    <source>
        <dbReference type="Pfam" id="PF12214"/>
    </source>
</evidence>
<keyword evidence="4" id="KW-1185">Reference proteome</keyword>
<proteinExistence type="predicted"/>
<dbReference type="PANTHER" id="PTHR14326">
    <property type="entry name" value="TARGETING PROTEIN FOR XKLP2"/>
    <property type="match status" value="1"/>
</dbReference>
<dbReference type="PANTHER" id="PTHR14326:SF15">
    <property type="entry name" value="OS06G0130200 PROTEIN"/>
    <property type="match status" value="1"/>
</dbReference>
<feature type="domain" description="TPX2 central" evidence="2">
    <location>
        <begin position="257"/>
        <end position="424"/>
    </location>
</feature>
<dbReference type="InterPro" id="IPR009675">
    <property type="entry name" value="TPX2_fam"/>
</dbReference>
<dbReference type="Proteomes" id="UP000325577">
    <property type="component" value="Linkage Group LG5"/>
</dbReference>